<protein>
    <submittedName>
        <fullName evidence="1">Uncharacterized protein</fullName>
    </submittedName>
</protein>
<accession>A0A8S5S3T6</accession>
<evidence type="ECO:0000313" key="1">
    <source>
        <dbReference type="EMBL" id="DAF45606.1"/>
    </source>
</evidence>
<proteinExistence type="predicted"/>
<reference evidence="1" key="1">
    <citation type="journal article" date="2021" name="Proc. Natl. Acad. Sci. U.S.A.">
        <title>A Catalog of Tens of Thousands of Viruses from Human Metagenomes Reveals Hidden Associations with Chronic Diseases.</title>
        <authorList>
            <person name="Tisza M.J."/>
            <person name="Buck C.B."/>
        </authorList>
    </citation>
    <scope>NUCLEOTIDE SEQUENCE</scope>
    <source>
        <strain evidence="1">CtBLh2</strain>
    </source>
</reference>
<dbReference type="EMBL" id="BK032514">
    <property type="protein sequence ID" value="DAF45606.1"/>
    <property type="molecule type" value="Genomic_DNA"/>
</dbReference>
<name>A0A8S5S3T6_9CAUD</name>
<organism evidence="1">
    <name type="scientific">Siphoviridae sp. ctBLh2</name>
    <dbReference type="NCBI Taxonomy" id="2827803"/>
    <lineage>
        <taxon>Viruses</taxon>
        <taxon>Duplodnaviria</taxon>
        <taxon>Heunggongvirae</taxon>
        <taxon>Uroviricota</taxon>
        <taxon>Caudoviricetes</taxon>
    </lineage>
</organism>
<sequence>MIRFFNNYLKGSIEMKAKINEWVRTALIMLGESIKLSEM</sequence>